<dbReference type="Proteomes" id="UP001497700">
    <property type="component" value="Unassembled WGS sequence"/>
</dbReference>
<name>A0ACB9ZAF5_9PEZI</name>
<sequence length="167" mass="17726">MDDSKGLALALEEARIGYGEGGVPIGAALVAADGRVLGRGRNMRVQNGNPILHGETSCLQNAGRLPSSAYRGSTMFTTLSPCDMCTGACILYGIARVVIGENETYLGGEAYLKQRGVEVVVLGSPECKELMDKFIAEKPDVWNEDIGVEERIYSREGIKAPTGASDA</sequence>
<comment type="caution">
    <text evidence="1">The sequence shown here is derived from an EMBL/GenBank/DDBJ whole genome shotgun (WGS) entry which is preliminary data.</text>
</comment>
<organism evidence="1 2">
    <name type="scientific">Hypoxylon rubiginosum</name>
    <dbReference type="NCBI Taxonomy" id="110542"/>
    <lineage>
        <taxon>Eukaryota</taxon>
        <taxon>Fungi</taxon>
        <taxon>Dikarya</taxon>
        <taxon>Ascomycota</taxon>
        <taxon>Pezizomycotina</taxon>
        <taxon>Sordariomycetes</taxon>
        <taxon>Xylariomycetidae</taxon>
        <taxon>Xylariales</taxon>
        <taxon>Hypoxylaceae</taxon>
        <taxon>Hypoxylon</taxon>
    </lineage>
</organism>
<protein>
    <submittedName>
        <fullName evidence="1">Cytosine deaminase</fullName>
    </submittedName>
</protein>
<accession>A0ACB9ZAF5</accession>
<gene>
    <name evidence="1" type="ORF">F4820DRAFT_409516</name>
</gene>
<dbReference type="EMBL" id="MU393437">
    <property type="protein sequence ID" value="KAI4868497.1"/>
    <property type="molecule type" value="Genomic_DNA"/>
</dbReference>
<keyword evidence="2" id="KW-1185">Reference proteome</keyword>
<evidence type="ECO:0000313" key="1">
    <source>
        <dbReference type="EMBL" id="KAI4868497.1"/>
    </source>
</evidence>
<reference evidence="1 2" key="1">
    <citation type="journal article" date="2022" name="New Phytol.">
        <title>Ecological generalism drives hyperdiversity of secondary metabolite gene clusters in xylarialean endophytes.</title>
        <authorList>
            <person name="Franco M.E.E."/>
            <person name="Wisecaver J.H."/>
            <person name="Arnold A.E."/>
            <person name="Ju Y.M."/>
            <person name="Slot J.C."/>
            <person name="Ahrendt S."/>
            <person name="Moore L.P."/>
            <person name="Eastman K.E."/>
            <person name="Scott K."/>
            <person name="Konkel Z."/>
            <person name="Mondo S.J."/>
            <person name="Kuo A."/>
            <person name="Hayes R.D."/>
            <person name="Haridas S."/>
            <person name="Andreopoulos B."/>
            <person name="Riley R."/>
            <person name="LaButti K."/>
            <person name="Pangilinan J."/>
            <person name="Lipzen A."/>
            <person name="Amirebrahimi M."/>
            <person name="Yan J."/>
            <person name="Adam C."/>
            <person name="Keymanesh K."/>
            <person name="Ng V."/>
            <person name="Louie K."/>
            <person name="Northen T."/>
            <person name="Drula E."/>
            <person name="Henrissat B."/>
            <person name="Hsieh H.M."/>
            <person name="Youens-Clark K."/>
            <person name="Lutzoni F."/>
            <person name="Miadlikowska J."/>
            <person name="Eastwood D.C."/>
            <person name="Hamelin R.C."/>
            <person name="Grigoriev I.V."/>
            <person name="U'Ren J.M."/>
        </authorList>
    </citation>
    <scope>NUCLEOTIDE SEQUENCE [LARGE SCALE GENOMIC DNA]</scope>
    <source>
        <strain evidence="1 2">CBS 119005</strain>
    </source>
</reference>
<proteinExistence type="predicted"/>
<evidence type="ECO:0000313" key="2">
    <source>
        <dbReference type="Proteomes" id="UP001497700"/>
    </source>
</evidence>